<dbReference type="EMBL" id="DF820458">
    <property type="protein sequence ID" value="GAK52579.1"/>
    <property type="molecule type" value="Genomic_DNA"/>
</dbReference>
<dbReference type="HOGENOM" id="CLU_1080356_0_0_0"/>
<dbReference type="STRING" id="1499966.U14_03831"/>
<sequence length="270" mass="31562">MTDNFTESLLRPTPAAWRQREWYVVTEFERTPSVNFRRAVELSHTHPGFAALMDERNILIYRNIYRKEELLQFQALLKLIKNWKGIKLYLNGERVEADNLGSGIQCFAQTVLSAGTTSERPEQCQMFWREAATASGYIGCRRSHVSMEWQGEFSIDLPIWFAFGYLDKNQVYQLRQENLESAVMSELLEYHYCPLLRLDQIQAFLRSFPKRIDPRKDREWRYARRQAERNAPVVTSPLFDQRAAREAAILPVSPEAYTAYLRRVAILGAV</sequence>
<keyword evidence="2" id="KW-1185">Reference proteome</keyword>
<accession>A0A081BQB3</accession>
<gene>
    <name evidence="1" type="ORF">U14_03831</name>
</gene>
<proteinExistence type="predicted"/>
<name>A0A081BQB3_9BACT</name>
<dbReference type="AlphaFoldDB" id="A0A081BQB3"/>
<reference evidence="1" key="1">
    <citation type="journal article" date="2015" name="PeerJ">
        <title>First genomic representation of candidate bacterial phylum KSB3 points to enhanced environmental sensing as a trigger of wastewater bulking.</title>
        <authorList>
            <person name="Sekiguchi Y."/>
            <person name="Ohashi A."/>
            <person name="Parks D.H."/>
            <person name="Yamauchi T."/>
            <person name="Tyson G.W."/>
            <person name="Hugenholtz P."/>
        </authorList>
    </citation>
    <scope>NUCLEOTIDE SEQUENCE [LARGE SCALE GENOMIC DNA]</scope>
</reference>
<evidence type="ECO:0000313" key="2">
    <source>
        <dbReference type="Proteomes" id="UP000030700"/>
    </source>
</evidence>
<organism evidence="1">
    <name type="scientific">Candidatus Moduliflexus flocculans</name>
    <dbReference type="NCBI Taxonomy" id="1499966"/>
    <lineage>
        <taxon>Bacteria</taxon>
        <taxon>Candidatus Moduliflexota</taxon>
        <taxon>Candidatus Moduliflexia</taxon>
        <taxon>Candidatus Moduliflexales</taxon>
        <taxon>Candidatus Moduliflexaceae</taxon>
    </lineage>
</organism>
<protein>
    <submittedName>
        <fullName evidence="1">Uncharacterized protein</fullName>
    </submittedName>
</protein>
<evidence type="ECO:0000313" key="1">
    <source>
        <dbReference type="EMBL" id="GAK52579.1"/>
    </source>
</evidence>
<dbReference type="Proteomes" id="UP000030700">
    <property type="component" value="Unassembled WGS sequence"/>
</dbReference>